<dbReference type="EMBL" id="APAU02000243">
    <property type="protein sequence ID" value="EUB54514.1"/>
    <property type="molecule type" value="Genomic_DNA"/>
</dbReference>
<comment type="caution">
    <text evidence="1">The sequence shown here is derived from an EMBL/GenBank/DDBJ whole genome shotgun (WGS) entry which is preliminary data.</text>
</comment>
<dbReference type="CTD" id="36346339"/>
<evidence type="ECO:0000313" key="1">
    <source>
        <dbReference type="EMBL" id="EUB54514.1"/>
    </source>
</evidence>
<dbReference type="RefSeq" id="XP_024345710.1">
    <property type="nucleotide sequence ID" value="XM_024499873.1"/>
</dbReference>
<dbReference type="AlphaFoldDB" id="W6UM03"/>
<gene>
    <name evidence="1" type="ORF">EGR_10624</name>
</gene>
<sequence length="81" mass="9532">MGLLRQDRTSTILCIEMDHMEIQAGITMKCIQLPFFTHHLVYMEEYGEFFCTLMLKSRPDITILRNCSWKAAKVQSKFIND</sequence>
<dbReference type="GeneID" id="36346339"/>
<name>W6UM03_ECHGR</name>
<accession>W6UM03</accession>
<reference evidence="1 2" key="1">
    <citation type="journal article" date="2013" name="Nat. Genet.">
        <title>The genome of the hydatid tapeworm Echinococcus granulosus.</title>
        <authorList>
            <person name="Zheng H."/>
            <person name="Zhang W."/>
            <person name="Zhang L."/>
            <person name="Zhang Z."/>
            <person name="Li J."/>
            <person name="Lu G."/>
            <person name="Zhu Y."/>
            <person name="Wang Y."/>
            <person name="Huang Y."/>
            <person name="Liu J."/>
            <person name="Kang H."/>
            <person name="Chen J."/>
            <person name="Wang L."/>
            <person name="Chen A."/>
            <person name="Yu S."/>
            <person name="Gao Z."/>
            <person name="Jin L."/>
            <person name="Gu W."/>
            <person name="Wang Z."/>
            <person name="Zhao L."/>
            <person name="Shi B."/>
            <person name="Wen H."/>
            <person name="Lin R."/>
            <person name="Jones M.K."/>
            <person name="Brejova B."/>
            <person name="Vinar T."/>
            <person name="Zhao G."/>
            <person name="McManus D.P."/>
            <person name="Chen Z."/>
            <person name="Zhou Y."/>
            <person name="Wang S."/>
        </authorList>
    </citation>
    <scope>NUCLEOTIDE SEQUENCE [LARGE SCALE GENOMIC DNA]</scope>
</reference>
<organism evidence="1 2">
    <name type="scientific">Echinococcus granulosus</name>
    <name type="common">Hydatid tapeworm</name>
    <dbReference type="NCBI Taxonomy" id="6210"/>
    <lineage>
        <taxon>Eukaryota</taxon>
        <taxon>Metazoa</taxon>
        <taxon>Spiralia</taxon>
        <taxon>Lophotrochozoa</taxon>
        <taxon>Platyhelminthes</taxon>
        <taxon>Cestoda</taxon>
        <taxon>Eucestoda</taxon>
        <taxon>Cyclophyllidea</taxon>
        <taxon>Taeniidae</taxon>
        <taxon>Echinococcus</taxon>
        <taxon>Echinococcus granulosus group</taxon>
    </lineage>
</organism>
<keyword evidence="2" id="KW-1185">Reference proteome</keyword>
<evidence type="ECO:0000313" key="2">
    <source>
        <dbReference type="Proteomes" id="UP000019149"/>
    </source>
</evidence>
<proteinExistence type="predicted"/>
<dbReference type="Proteomes" id="UP000019149">
    <property type="component" value="Unassembled WGS sequence"/>
</dbReference>
<dbReference type="KEGG" id="egl:EGR_10624"/>
<protein>
    <submittedName>
        <fullName evidence="1">Uncharacterized protein</fullName>
    </submittedName>
</protein>